<reference evidence="1 2" key="2">
    <citation type="journal article" date="2022" name="Mol. Ecol. Resour.">
        <title>The genomes of chicory, endive, great burdock and yacon provide insights into Asteraceae paleo-polyploidization history and plant inulin production.</title>
        <authorList>
            <person name="Fan W."/>
            <person name="Wang S."/>
            <person name="Wang H."/>
            <person name="Wang A."/>
            <person name="Jiang F."/>
            <person name="Liu H."/>
            <person name="Zhao H."/>
            <person name="Xu D."/>
            <person name="Zhang Y."/>
        </authorList>
    </citation>
    <scope>NUCLEOTIDE SEQUENCE [LARGE SCALE GENOMIC DNA]</scope>
    <source>
        <strain evidence="2">cv. Punajuju</strain>
        <tissue evidence="1">Leaves</tissue>
    </source>
</reference>
<dbReference type="EMBL" id="CM042009">
    <property type="protein sequence ID" value="KAI3789522.1"/>
    <property type="molecule type" value="Genomic_DNA"/>
</dbReference>
<name>A0ACB9H3G6_CICIN</name>
<accession>A0ACB9H3G6</accession>
<evidence type="ECO:0000313" key="2">
    <source>
        <dbReference type="Proteomes" id="UP001055811"/>
    </source>
</evidence>
<comment type="caution">
    <text evidence="1">The sequence shown here is derived from an EMBL/GenBank/DDBJ whole genome shotgun (WGS) entry which is preliminary data.</text>
</comment>
<evidence type="ECO:0000313" key="1">
    <source>
        <dbReference type="EMBL" id="KAI3789522.1"/>
    </source>
</evidence>
<protein>
    <submittedName>
        <fullName evidence="1">Uncharacterized protein</fullName>
    </submittedName>
</protein>
<proteinExistence type="predicted"/>
<dbReference type="Proteomes" id="UP001055811">
    <property type="component" value="Linkage Group LG01"/>
</dbReference>
<sequence length="424" mass="45574">MQASLLSSDHGSSLCKSKGILCSQRLPFKPDSPRHLKYNYTFTSCTSLSATLINAPYKPNLISPPTTLTWRGRSNNGRVVHPLLCGNSSTSLNANSVSQDSSGRSVRGWVEVVGMAISIAFPIWVALGCFLGFTSPDSLNSLEPKWTMMIISFTMLGMGMTLTFDDLKGALAMPKELFMGFFLQYSVMPLSAFYISKFLKLPSYYAAGLIMVGCCPGGTLSNIVTYIARGNVALSVLLTVASTLSAMVMTPLLTVRLAGKNVAIDAIGLLKPTFQVVLIPVLVGTFMNHYFKGAVKFVSPLMPPIAAATVGVLCGNAIPQGLFAILTSGELVFAVILLHTSGFFFGYILSRILGVDVSSSRTISIAVGMQNSVLGFDLAARYYWNPLTAMPCAISIVCNLVLGSILAGRWRLVMPETLEVKRDP</sequence>
<organism evidence="1 2">
    <name type="scientific">Cichorium intybus</name>
    <name type="common">Chicory</name>
    <dbReference type="NCBI Taxonomy" id="13427"/>
    <lineage>
        <taxon>Eukaryota</taxon>
        <taxon>Viridiplantae</taxon>
        <taxon>Streptophyta</taxon>
        <taxon>Embryophyta</taxon>
        <taxon>Tracheophyta</taxon>
        <taxon>Spermatophyta</taxon>
        <taxon>Magnoliopsida</taxon>
        <taxon>eudicotyledons</taxon>
        <taxon>Gunneridae</taxon>
        <taxon>Pentapetalae</taxon>
        <taxon>asterids</taxon>
        <taxon>campanulids</taxon>
        <taxon>Asterales</taxon>
        <taxon>Asteraceae</taxon>
        <taxon>Cichorioideae</taxon>
        <taxon>Cichorieae</taxon>
        <taxon>Cichoriinae</taxon>
        <taxon>Cichorium</taxon>
    </lineage>
</organism>
<gene>
    <name evidence="1" type="ORF">L2E82_02321</name>
</gene>
<keyword evidence="2" id="KW-1185">Reference proteome</keyword>
<reference evidence="2" key="1">
    <citation type="journal article" date="2022" name="Mol. Ecol. Resour.">
        <title>The genomes of chicory, endive, great burdock and yacon provide insights into Asteraceae palaeo-polyploidization history and plant inulin production.</title>
        <authorList>
            <person name="Fan W."/>
            <person name="Wang S."/>
            <person name="Wang H."/>
            <person name="Wang A."/>
            <person name="Jiang F."/>
            <person name="Liu H."/>
            <person name="Zhao H."/>
            <person name="Xu D."/>
            <person name="Zhang Y."/>
        </authorList>
    </citation>
    <scope>NUCLEOTIDE SEQUENCE [LARGE SCALE GENOMIC DNA]</scope>
    <source>
        <strain evidence="2">cv. Punajuju</strain>
    </source>
</reference>